<dbReference type="EnsemblPlants" id="PNT67957">
    <property type="protein sequence ID" value="PNT67957"/>
    <property type="gene ID" value="BRADI_3g34195v3"/>
</dbReference>
<evidence type="ECO:0000313" key="2">
    <source>
        <dbReference type="EnsemblPlants" id="PNT67957"/>
    </source>
</evidence>
<reference evidence="1 2" key="1">
    <citation type="journal article" date="2010" name="Nature">
        <title>Genome sequencing and analysis of the model grass Brachypodium distachyon.</title>
        <authorList>
            <consortium name="International Brachypodium Initiative"/>
        </authorList>
    </citation>
    <scope>NUCLEOTIDE SEQUENCE [LARGE SCALE GENOMIC DNA]</scope>
    <source>
        <strain evidence="1 2">Bd21</strain>
    </source>
</reference>
<keyword evidence="3" id="KW-1185">Reference proteome</keyword>
<evidence type="ECO:0000313" key="1">
    <source>
        <dbReference type="EMBL" id="PNT67957.1"/>
    </source>
</evidence>
<proteinExistence type="predicted"/>
<dbReference type="EMBL" id="CM000882">
    <property type="protein sequence ID" value="PNT67957.1"/>
    <property type="molecule type" value="Genomic_DNA"/>
</dbReference>
<accession>A0A2K2D0Z5</accession>
<dbReference type="AlphaFoldDB" id="A0A2K2D0Z5"/>
<protein>
    <submittedName>
        <fullName evidence="1 2">Uncharacterized protein</fullName>
    </submittedName>
</protein>
<dbReference type="Gramene" id="PNT67957">
    <property type="protein sequence ID" value="PNT67957"/>
    <property type="gene ID" value="BRADI_3g34195v3"/>
</dbReference>
<dbReference type="Proteomes" id="UP000008810">
    <property type="component" value="Chromosome 3"/>
</dbReference>
<organism evidence="1">
    <name type="scientific">Brachypodium distachyon</name>
    <name type="common">Purple false brome</name>
    <name type="synonym">Trachynia distachya</name>
    <dbReference type="NCBI Taxonomy" id="15368"/>
    <lineage>
        <taxon>Eukaryota</taxon>
        <taxon>Viridiplantae</taxon>
        <taxon>Streptophyta</taxon>
        <taxon>Embryophyta</taxon>
        <taxon>Tracheophyta</taxon>
        <taxon>Spermatophyta</taxon>
        <taxon>Magnoliopsida</taxon>
        <taxon>Liliopsida</taxon>
        <taxon>Poales</taxon>
        <taxon>Poaceae</taxon>
        <taxon>BOP clade</taxon>
        <taxon>Pooideae</taxon>
        <taxon>Stipodae</taxon>
        <taxon>Brachypodieae</taxon>
        <taxon>Brachypodium</taxon>
    </lineage>
</organism>
<sequence>MTHDRKATDDRGFNSSLFYLRTVKGRAQACSRREAKISVTYVWRRKSGSLTGSKQTTEKAVLRRLPATHICTIASVATKHILILAGLALADQWMELPIILETDCAKDICPDRIQRHG</sequence>
<name>A0A2K2D0Z5_BRADI</name>
<reference evidence="1" key="2">
    <citation type="submission" date="2017-06" db="EMBL/GenBank/DDBJ databases">
        <title>WGS assembly of Brachypodium distachyon.</title>
        <authorList>
            <consortium name="The International Brachypodium Initiative"/>
            <person name="Lucas S."/>
            <person name="Harmon-Smith M."/>
            <person name="Lail K."/>
            <person name="Tice H."/>
            <person name="Grimwood J."/>
            <person name="Bruce D."/>
            <person name="Barry K."/>
            <person name="Shu S."/>
            <person name="Lindquist E."/>
            <person name="Wang M."/>
            <person name="Pitluck S."/>
            <person name="Vogel J.P."/>
            <person name="Garvin D.F."/>
            <person name="Mockler T.C."/>
            <person name="Schmutz J."/>
            <person name="Rokhsar D."/>
            <person name="Bevan M.W."/>
        </authorList>
    </citation>
    <scope>NUCLEOTIDE SEQUENCE</scope>
    <source>
        <strain evidence="1">Bd21</strain>
    </source>
</reference>
<dbReference type="InParanoid" id="A0A2K2D0Z5"/>
<evidence type="ECO:0000313" key="3">
    <source>
        <dbReference type="Proteomes" id="UP000008810"/>
    </source>
</evidence>
<reference evidence="2" key="3">
    <citation type="submission" date="2018-08" db="UniProtKB">
        <authorList>
            <consortium name="EnsemblPlants"/>
        </authorList>
    </citation>
    <scope>IDENTIFICATION</scope>
    <source>
        <strain evidence="2">cv. Bd21</strain>
    </source>
</reference>
<gene>
    <name evidence="1" type="ORF">BRADI_3g34195v3</name>
</gene>